<keyword evidence="1" id="KW-0472">Membrane</keyword>
<name>A0A543PX14_9MICO</name>
<gene>
    <name evidence="2" type="ORF">FHX52_1770</name>
</gene>
<dbReference type="AlphaFoldDB" id="A0A543PX14"/>
<organism evidence="2 3">
    <name type="scientific">Humibacillus xanthopallidus</name>
    <dbReference type="NCBI Taxonomy" id="412689"/>
    <lineage>
        <taxon>Bacteria</taxon>
        <taxon>Bacillati</taxon>
        <taxon>Actinomycetota</taxon>
        <taxon>Actinomycetes</taxon>
        <taxon>Micrococcales</taxon>
        <taxon>Intrasporangiaceae</taxon>
        <taxon>Humibacillus</taxon>
    </lineage>
</organism>
<keyword evidence="1" id="KW-1133">Transmembrane helix</keyword>
<dbReference type="Proteomes" id="UP000320085">
    <property type="component" value="Unassembled WGS sequence"/>
</dbReference>
<evidence type="ECO:0000313" key="3">
    <source>
        <dbReference type="Proteomes" id="UP000320085"/>
    </source>
</evidence>
<accession>A0A543PX14</accession>
<reference evidence="2 3" key="1">
    <citation type="submission" date="2019-06" db="EMBL/GenBank/DDBJ databases">
        <title>Sequencing the genomes of 1000 actinobacteria strains.</title>
        <authorList>
            <person name="Klenk H.-P."/>
        </authorList>
    </citation>
    <scope>NUCLEOTIDE SEQUENCE [LARGE SCALE GENOMIC DNA]</scope>
    <source>
        <strain evidence="2 3">DSM 21776</strain>
    </source>
</reference>
<proteinExistence type="predicted"/>
<evidence type="ECO:0000256" key="1">
    <source>
        <dbReference type="SAM" id="Phobius"/>
    </source>
</evidence>
<sequence>MTTLLTRCLASTRAAVRGRRRDEGRAIVEFIFLGVLLLLPLVYLVLTVARLQAASFSASLAGREAGRAFVTGASDGEALGRASSAASLAFEDFAFTEGATLGVSCDGSPCLRPEGVVTSTATIVVQLPLIPDFVADHVPASVTISSTHVSSVDRFVAR</sequence>
<evidence type="ECO:0008006" key="4">
    <source>
        <dbReference type="Google" id="ProtNLM"/>
    </source>
</evidence>
<comment type="caution">
    <text evidence="2">The sequence shown here is derived from an EMBL/GenBank/DDBJ whole genome shotgun (WGS) entry which is preliminary data.</text>
</comment>
<protein>
    <recommendedName>
        <fullName evidence="4">TadE-like protein</fullName>
    </recommendedName>
</protein>
<feature type="transmembrane region" description="Helical" evidence="1">
    <location>
        <begin position="26"/>
        <end position="46"/>
    </location>
</feature>
<dbReference type="EMBL" id="VFQF01000001">
    <property type="protein sequence ID" value="TQN48628.1"/>
    <property type="molecule type" value="Genomic_DNA"/>
</dbReference>
<evidence type="ECO:0000313" key="2">
    <source>
        <dbReference type="EMBL" id="TQN48628.1"/>
    </source>
</evidence>
<keyword evidence="1" id="KW-0812">Transmembrane</keyword>